<dbReference type="GO" id="GO:1902600">
    <property type="term" value="P:proton transmembrane transport"/>
    <property type="evidence" value="ECO:0007669"/>
    <property type="project" value="InterPro"/>
</dbReference>
<keyword evidence="8 9" id="KW-0472">Membrane</keyword>
<proteinExistence type="predicted"/>
<dbReference type="InterPro" id="IPR006153">
    <property type="entry name" value="Cation/H_exchanger_TM"/>
</dbReference>
<keyword evidence="7" id="KW-0406">Ion transport</keyword>
<name>A0A916VRX6_9RHOB</name>
<sequence>MGMVFQRDSRGLTIGDTMPTELLVLGLLCVVILWALSAARLEKSVITLPMIFTATGFAMSYPIALLAEDHALREIARVVAEVTLIIVLFADASHFRPKHLATSVFLPLRMLVIGMPLTIGLGTVVAYLIFPSGGWAVALLIAAVLTPTDAALGAGVVNSDKLPDRLRQTINVESGLNDGLALPFVLFGAILAGSGGGTGALALDALLQVILGPLAGLAVGWGIARAMNRAQETGWANEESEAIVFLATAFAAYLLASVIGGNGFIAAFVAGACFGNTYRYDASFITEFMESQGQLATIGAFVIFGAVLLPVGIAHLSLSAILLAVLFLTVVRIVPIMVSLLGSHLVLRERLFLGWFGPRGLASILFALLVVEDYDIPFKDEIQACVVVTVFLSILAHGISAAPLARIFAQKEGASQD</sequence>
<gene>
    <name evidence="11" type="ORF">GCM10011498_26630</name>
</gene>
<feature type="transmembrane region" description="Helical" evidence="9">
    <location>
        <begin position="45"/>
        <end position="66"/>
    </location>
</feature>
<keyword evidence="5 9" id="KW-0812">Transmembrane</keyword>
<dbReference type="EMBL" id="BMKA01000003">
    <property type="protein sequence ID" value="GGA24289.1"/>
    <property type="molecule type" value="Genomic_DNA"/>
</dbReference>
<evidence type="ECO:0000256" key="6">
    <source>
        <dbReference type="ARBA" id="ARBA00022989"/>
    </source>
</evidence>
<evidence type="ECO:0000256" key="3">
    <source>
        <dbReference type="ARBA" id="ARBA00022449"/>
    </source>
</evidence>
<evidence type="ECO:0000256" key="7">
    <source>
        <dbReference type="ARBA" id="ARBA00023065"/>
    </source>
</evidence>
<dbReference type="GO" id="GO:0005886">
    <property type="term" value="C:plasma membrane"/>
    <property type="evidence" value="ECO:0007669"/>
    <property type="project" value="UniProtKB-SubCell"/>
</dbReference>
<accession>A0A916VRX6</accession>
<dbReference type="PANTHER" id="PTHR32507">
    <property type="entry name" value="NA(+)/H(+) ANTIPORTER 1"/>
    <property type="match status" value="1"/>
</dbReference>
<keyword evidence="3" id="KW-0050">Antiport</keyword>
<evidence type="ECO:0000256" key="9">
    <source>
        <dbReference type="SAM" id="Phobius"/>
    </source>
</evidence>
<protein>
    <submittedName>
        <fullName evidence="11">Sodium:proton antiporter</fullName>
    </submittedName>
</protein>
<reference evidence="11" key="2">
    <citation type="submission" date="2020-09" db="EMBL/GenBank/DDBJ databases">
        <authorList>
            <person name="Sun Q."/>
            <person name="Zhou Y."/>
        </authorList>
    </citation>
    <scope>NUCLEOTIDE SEQUENCE</scope>
    <source>
        <strain evidence="11">CGMCC 1.15880</strain>
    </source>
</reference>
<feature type="transmembrane region" description="Helical" evidence="9">
    <location>
        <begin position="352"/>
        <end position="371"/>
    </location>
</feature>
<evidence type="ECO:0000256" key="8">
    <source>
        <dbReference type="ARBA" id="ARBA00023136"/>
    </source>
</evidence>
<comment type="subcellular location">
    <subcellularLocation>
        <location evidence="1">Cell membrane</location>
        <topology evidence="1">Multi-pass membrane protein</topology>
    </subcellularLocation>
</comment>
<comment type="caution">
    <text evidence="11">The sequence shown here is derived from an EMBL/GenBank/DDBJ whole genome shotgun (WGS) entry which is preliminary data.</text>
</comment>
<reference evidence="11" key="1">
    <citation type="journal article" date="2014" name="Int. J. Syst. Evol. Microbiol.">
        <title>Complete genome sequence of Corynebacterium casei LMG S-19264T (=DSM 44701T), isolated from a smear-ripened cheese.</title>
        <authorList>
            <consortium name="US DOE Joint Genome Institute (JGI-PGF)"/>
            <person name="Walter F."/>
            <person name="Albersmeier A."/>
            <person name="Kalinowski J."/>
            <person name="Ruckert C."/>
        </authorList>
    </citation>
    <scope>NUCLEOTIDE SEQUENCE</scope>
    <source>
        <strain evidence="11">CGMCC 1.15880</strain>
    </source>
</reference>
<feature type="transmembrane region" description="Helical" evidence="9">
    <location>
        <begin position="137"/>
        <end position="159"/>
    </location>
</feature>
<dbReference type="PANTHER" id="PTHR32507:SF8">
    <property type="entry name" value="CNH1P"/>
    <property type="match status" value="1"/>
</dbReference>
<evidence type="ECO:0000256" key="4">
    <source>
        <dbReference type="ARBA" id="ARBA00022475"/>
    </source>
</evidence>
<dbReference type="Gene3D" id="1.20.1530.20">
    <property type="match status" value="1"/>
</dbReference>
<keyword evidence="6 9" id="KW-1133">Transmembrane helix</keyword>
<evidence type="ECO:0000256" key="2">
    <source>
        <dbReference type="ARBA" id="ARBA00022448"/>
    </source>
</evidence>
<dbReference type="AlphaFoldDB" id="A0A916VRX6"/>
<feature type="transmembrane region" description="Helical" evidence="9">
    <location>
        <begin position="108"/>
        <end position="130"/>
    </location>
</feature>
<dbReference type="Pfam" id="PF00999">
    <property type="entry name" value="Na_H_Exchanger"/>
    <property type="match status" value="1"/>
</dbReference>
<feature type="transmembrane region" description="Helical" evidence="9">
    <location>
        <begin position="320"/>
        <end position="340"/>
    </location>
</feature>
<feature type="transmembrane region" description="Helical" evidence="9">
    <location>
        <begin position="21"/>
        <end position="39"/>
    </location>
</feature>
<keyword evidence="4" id="KW-1003">Cell membrane</keyword>
<feature type="transmembrane region" description="Helical" evidence="9">
    <location>
        <begin position="179"/>
        <end position="198"/>
    </location>
</feature>
<feature type="transmembrane region" description="Helical" evidence="9">
    <location>
        <begin position="243"/>
        <end position="274"/>
    </location>
</feature>
<dbReference type="GO" id="GO:0015297">
    <property type="term" value="F:antiporter activity"/>
    <property type="evidence" value="ECO:0007669"/>
    <property type="project" value="UniProtKB-KW"/>
</dbReference>
<evidence type="ECO:0000256" key="1">
    <source>
        <dbReference type="ARBA" id="ARBA00004651"/>
    </source>
</evidence>
<evidence type="ECO:0000259" key="10">
    <source>
        <dbReference type="Pfam" id="PF00999"/>
    </source>
</evidence>
<keyword evidence="2" id="KW-0813">Transport</keyword>
<organism evidence="11 12">
    <name type="scientific">Neptunicoccus cionae</name>
    <dbReference type="NCBI Taxonomy" id="2035344"/>
    <lineage>
        <taxon>Bacteria</taxon>
        <taxon>Pseudomonadati</taxon>
        <taxon>Pseudomonadota</taxon>
        <taxon>Alphaproteobacteria</taxon>
        <taxon>Rhodobacterales</taxon>
        <taxon>Paracoccaceae</taxon>
        <taxon>Neptunicoccus</taxon>
    </lineage>
</organism>
<feature type="transmembrane region" description="Helical" evidence="9">
    <location>
        <begin position="78"/>
        <end position="96"/>
    </location>
</feature>
<dbReference type="Proteomes" id="UP000628017">
    <property type="component" value="Unassembled WGS sequence"/>
</dbReference>
<feature type="transmembrane region" description="Helical" evidence="9">
    <location>
        <begin position="205"/>
        <end position="223"/>
    </location>
</feature>
<evidence type="ECO:0000256" key="5">
    <source>
        <dbReference type="ARBA" id="ARBA00022692"/>
    </source>
</evidence>
<feature type="transmembrane region" description="Helical" evidence="9">
    <location>
        <begin position="386"/>
        <end position="409"/>
    </location>
</feature>
<evidence type="ECO:0000313" key="12">
    <source>
        <dbReference type="Proteomes" id="UP000628017"/>
    </source>
</evidence>
<feature type="transmembrane region" description="Helical" evidence="9">
    <location>
        <begin position="295"/>
        <end position="314"/>
    </location>
</feature>
<dbReference type="InterPro" id="IPR038770">
    <property type="entry name" value="Na+/solute_symporter_sf"/>
</dbReference>
<keyword evidence="12" id="KW-1185">Reference proteome</keyword>
<feature type="domain" description="Cation/H+ exchanger transmembrane" evidence="10">
    <location>
        <begin position="32"/>
        <end position="405"/>
    </location>
</feature>
<evidence type="ECO:0000313" key="11">
    <source>
        <dbReference type="EMBL" id="GGA24289.1"/>
    </source>
</evidence>